<dbReference type="GO" id="GO:0003677">
    <property type="term" value="F:DNA binding"/>
    <property type="evidence" value="ECO:0007669"/>
    <property type="project" value="InterPro"/>
</dbReference>
<proteinExistence type="predicted"/>
<dbReference type="SUPFAM" id="SSF46894">
    <property type="entry name" value="C-terminal effector domain of the bipartite response regulators"/>
    <property type="match status" value="1"/>
</dbReference>
<dbReference type="Gene3D" id="3.40.50.300">
    <property type="entry name" value="P-loop containing nucleotide triphosphate hydrolases"/>
    <property type="match status" value="1"/>
</dbReference>
<dbReference type="InterPro" id="IPR036388">
    <property type="entry name" value="WH-like_DNA-bd_sf"/>
</dbReference>
<dbReference type="SUPFAM" id="SSF52540">
    <property type="entry name" value="P-loop containing nucleoside triphosphate hydrolases"/>
    <property type="match status" value="1"/>
</dbReference>
<evidence type="ECO:0000313" key="5">
    <source>
        <dbReference type="Proteomes" id="UP000184440"/>
    </source>
</evidence>
<dbReference type="Pfam" id="PF13191">
    <property type="entry name" value="AAA_16"/>
    <property type="match status" value="1"/>
</dbReference>
<accession>A0A1M7Q801</accession>
<dbReference type="PRINTS" id="PR00038">
    <property type="entry name" value="HTHLUXR"/>
</dbReference>
<organism evidence="4 5">
    <name type="scientific">Cryptosporangium aurantiacum</name>
    <dbReference type="NCBI Taxonomy" id="134849"/>
    <lineage>
        <taxon>Bacteria</taxon>
        <taxon>Bacillati</taxon>
        <taxon>Actinomycetota</taxon>
        <taxon>Actinomycetes</taxon>
        <taxon>Cryptosporangiales</taxon>
        <taxon>Cryptosporangiaceae</taxon>
        <taxon>Cryptosporangium</taxon>
    </lineage>
</organism>
<dbReference type="InterPro" id="IPR027417">
    <property type="entry name" value="P-loop_NTPase"/>
</dbReference>
<dbReference type="GO" id="GO:0005524">
    <property type="term" value="F:ATP binding"/>
    <property type="evidence" value="ECO:0007669"/>
    <property type="project" value="UniProtKB-KW"/>
</dbReference>
<dbReference type="PANTHER" id="PTHR16305">
    <property type="entry name" value="TESTICULAR SOLUBLE ADENYLYL CYCLASE"/>
    <property type="match status" value="1"/>
</dbReference>
<protein>
    <submittedName>
        <fullName evidence="4">Regulatory protein, luxR family</fullName>
    </submittedName>
</protein>
<dbReference type="InterPro" id="IPR000792">
    <property type="entry name" value="Tscrpt_reg_LuxR_C"/>
</dbReference>
<dbReference type="STRING" id="134849.SAMN05443668_104284"/>
<dbReference type="AlphaFoldDB" id="A0A1M7Q801"/>
<evidence type="ECO:0000256" key="1">
    <source>
        <dbReference type="ARBA" id="ARBA00022741"/>
    </source>
</evidence>
<feature type="domain" description="HTH luxR-type" evidence="3">
    <location>
        <begin position="837"/>
        <end position="900"/>
    </location>
</feature>
<keyword evidence="1" id="KW-0547">Nucleotide-binding</keyword>
<dbReference type="GO" id="GO:0004016">
    <property type="term" value="F:adenylate cyclase activity"/>
    <property type="evidence" value="ECO:0007669"/>
    <property type="project" value="TreeGrafter"/>
</dbReference>
<keyword evidence="5" id="KW-1185">Reference proteome</keyword>
<dbReference type="InterPro" id="IPR041664">
    <property type="entry name" value="AAA_16"/>
</dbReference>
<reference evidence="4 5" key="1">
    <citation type="submission" date="2016-11" db="EMBL/GenBank/DDBJ databases">
        <authorList>
            <person name="Jaros S."/>
            <person name="Januszkiewicz K."/>
            <person name="Wedrychowicz H."/>
        </authorList>
    </citation>
    <scope>NUCLEOTIDE SEQUENCE [LARGE SCALE GENOMIC DNA]</scope>
    <source>
        <strain evidence="4 5">DSM 46144</strain>
    </source>
</reference>
<dbReference type="CDD" id="cd06170">
    <property type="entry name" value="LuxR_C_like"/>
    <property type="match status" value="1"/>
</dbReference>
<dbReference type="PROSITE" id="PS00622">
    <property type="entry name" value="HTH_LUXR_1"/>
    <property type="match status" value="1"/>
</dbReference>
<dbReference type="PANTHER" id="PTHR16305:SF35">
    <property type="entry name" value="TRANSCRIPTIONAL ACTIVATOR DOMAIN"/>
    <property type="match status" value="1"/>
</dbReference>
<dbReference type="Pfam" id="PF00196">
    <property type="entry name" value="GerE"/>
    <property type="match status" value="1"/>
</dbReference>
<dbReference type="GO" id="GO:0005737">
    <property type="term" value="C:cytoplasm"/>
    <property type="evidence" value="ECO:0007669"/>
    <property type="project" value="TreeGrafter"/>
</dbReference>
<keyword evidence="2" id="KW-0067">ATP-binding</keyword>
<dbReference type="GO" id="GO:0006355">
    <property type="term" value="P:regulation of DNA-templated transcription"/>
    <property type="evidence" value="ECO:0007669"/>
    <property type="project" value="InterPro"/>
</dbReference>
<sequence>MTTLIDRQTERARLDRMVTAVRGGESHVLVLHGPAGVGKSALLQYAQREAADLRVLRAVGIESEMELAFAGVHLLCQPLLDRLEHLPDHRREALETVFGMRAGAPPDLFLVSLAALDLLSSASENGPLLCLIDDAQWLDRASVQVFGYVGRRLLAESIGLLFGTREPGPELRGLEQMEITGLRPTDAHALLDSVTQASLDRGIRDRIVAESQGNPLALIELSYGLSRTQLAGGRGLLNAETPPGRIEESLLSRVEALSESARMLLVVAAAEPVGDPDLVLRAAERLGVSSAAGEVDELLTITDRVTFRLPLVRSAVYRAAAAEKRRAAHRVLAEVTDAETAPDRRAWHLAAASAEPDEALAAELERSAELAQARSGLAAAAAFLHRSVALTGEPSRRTNRMLAAADASLGAGHLDDARRILGSLDTATLDSAQSGRAGLLKGRVAFAAGAPATAIPLLLNAAEQLASTHPELAREACLHAWGTADVAGDRDSIVAVGRAARSLPATDSGTAMDLLLDGVALLVTEGRAAAAATLQEAAKAVARMATADVIRWGWLAQGATPAIWDIEGMRNVCTRQVRLVRDAGALQMLPYHLTALGYALTWVGDFAEAAAIMAESETVAAATRSPIPPYTRLHLLSLRGEEAETQELMKTALTNAAATGFGSAVTAAHWAGAILHNGHTRYTDAMRSALAAEERWNPFGSTWVLPELVEAASRADEIEVARDALERLVETTKPFDTDYARGLEARNRALVADETTAAELYREAVERLSRTQMRPDLARAHLLYGEWLRRRRQRVEAREQLRTAYEMFTSIGMNAFAERARRELIACGEKVRRRTIEATPGKELTEQERQIARFVRDGFTNPEIGERLFLSPRTIEWHLRNIFTKMGVNSRRQLRDVFTE</sequence>
<evidence type="ECO:0000259" key="3">
    <source>
        <dbReference type="PROSITE" id="PS50043"/>
    </source>
</evidence>
<gene>
    <name evidence="4" type="ORF">SAMN05443668_104284</name>
</gene>
<evidence type="ECO:0000256" key="2">
    <source>
        <dbReference type="ARBA" id="ARBA00022840"/>
    </source>
</evidence>
<evidence type="ECO:0000313" key="4">
    <source>
        <dbReference type="EMBL" id="SHN26615.1"/>
    </source>
</evidence>
<name>A0A1M7Q801_9ACTN</name>
<dbReference type="InterPro" id="IPR016032">
    <property type="entry name" value="Sig_transdc_resp-reg_C-effctor"/>
</dbReference>
<dbReference type="Gene3D" id="1.10.10.10">
    <property type="entry name" value="Winged helix-like DNA-binding domain superfamily/Winged helix DNA-binding domain"/>
    <property type="match status" value="1"/>
</dbReference>
<dbReference type="EMBL" id="FRCS01000004">
    <property type="protein sequence ID" value="SHN26615.1"/>
    <property type="molecule type" value="Genomic_DNA"/>
</dbReference>
<dbReference type="SMART" id="SM00421">
    <property type="entry name" value="HTH_LUXR"/>
    <property type="match status" value="1"/>
</dbReference>
<dbReference type="PROSITE" id="PS50043">
    <property type="entry name" value="HTH_LUXR_2"/>
    <property type="match status" value="1"/>
</dbReference>
<dbReference type="OrthoDB" id="3202170at2"/>
<dbReference type="Proteomes" id="UP000184440">
    <property type="component" value="Unassembled WGS sequence"/>
</dbReference>
<dbReference type="RefSeq" id="WP_073257820.1">
    <property type="nucleotide sequence ID" value="NZ_FRCS01000004.1"/>
</dbReference>